<dbReference type="EMBL" id="BSYR01000035">
    <property type="protein sequence ID" value="GMJ01721.1"/>
    <property type="molecule type" value="Genomic_DNA"/>
</dbReference>
<accession>A0A9W7MLC7</accession>
<comment type="caution">
    <text evidence="1">The sequence shown here is derived from an EMBL/GenBank/DDBJ whole genome shotgun (WGS) entry which is preliminary data.</text>
</comment>
<proteinExistence type="predicted"/>
<organism evidence="1 2">
    <name type="scientific">Hibiscus trionum</name>
    <name type="common">Flower of an hour</name>
    <dbReference type="NCBI Taxonomy" id="183268"/>
    <lineage>
        <taxon>Eukaryota</taxon>
        <taxon>Viridiplantae</taxon>
        <taxon>Streptophyta</taxon>
        <taxon>Embryophyta</taxon>
        <taxon>Tracheophyta</taxon>
        <taxon>Spermatophyta</taxon>
        <taxon>Magnoliopsida</taxon>
        <taxon>eudicotyledons</taxon>
        <taxon>Gunneridae</taxon>
        <taxon>Pentapetalae</taxon>
        <taxon>rosids</taxon>
        <taxon>malvids</taxon>
        <taxon>Malvales</taxon>
        <taxon>Malvaceae</taxon>
        <taxon>Malvoideae</taxon>
        <taxon>Hibiscus</taxon>
    </lineage>
</organism>
<gene>
    <name evidence="1" type="ORF">HRI_003841300</name>
</gene>
<name>A0A9W7MLC7_HIBTR</name>
<dbReference type="Proteomes" id="UP001165190">
    <property type="component" value="Unassembled WGS sequence"/>
</dbReference>
<evidence type="ECO:0000313" key="2">
    <source>
        <dbReference type="Proteomes" id="UP001165190"/>
    </source>
</evidence>
<reference evidence="1" key="1">
    <citation type="submission" date="2023-05" db="EMBL/GenBank/DDBJ databases">
        <title>Genome and transcriptome analyses reveal genes involved in the formation of fine ridges on petal epidermal cells in Hibiscus trionum.</title>
        <authorList>
            <person name="Koshimizu S."/>
            <person name="Masuda S."/>
            <person name="Ishii T."/>
            <person name="Shirasu K."/>
            <person name="Hoshino A."/>
            <person name="Arita M."/>
        </authorList>
    </citation>
    <scope>NUCLEOTIDE SEQUENCE</scope>
    <source>
        <strain evidence="1">Hamamatsu line</strain>
    </source>
</reference>
<evidence type="ECO:0000313" key="1">
    <source>
        <dbReference type="EMBL" id="GMJ01721.1"/>
    </source>
</evidence>
<protein>
    <submittedName>
        <fullName evidence="1">Uncharacterized protein</fullName>
    </submittedName>
</protein>
<sequence>MHGLGGCFLNPETFDARFSERREGVGCFVAGSGCEDEARVRVRESLSTMKELKPRFTANSIPSRAARASAKNTDPYLAWLLIPDPSTSPFSSLIIKPENVFPVAGTQHASTFSFTTPSGGGFHPVGVWVGRQLWGLVHCLYSNSQHLM</sequence>
<dbReference type="AlphaFoldDB" id="A0A9W7MLC7"/>
<keyword evidence="2" id="KW-1185">Reference proteome</keyword>